<name>E4Y3X1_OIKDI</name>
<accession>E4Y3X1</accession>
<organism evidence="1">
    <name type="scientific">Oikopleura dioica</name>
    <name type="common">Tunicate</name>
    <dbReference type="NCBI Taxonomy" id="34765"/>
    <lineage>
        <taxon>Eukaryota</taxon>
        <taxon>Metazoa</taxon>
        <taxon>Chordata</taxon>
        <taxon>Tunicata</taxon>
        <taxon>Appendicularia</taxon>
        <taxon>Copelata</taxon>
        <taxon>Oikopleuridae</taxon>
        <taxon>Oikopleura</taxon>
    </lineage>
</organism>
<gene>
    <name evidence="1" type="ORF">GSOID_T00018233001</name>
</gene>
<reference evidence="1" key="1">
    <citation type="journal article" date="2010" name="Science">
        <title>Plasticity of animal genome architecture unmasked by rapid evolution of a pelagic tunicate.</title>
        <authorList>
            <person name="Denoeud F."/>
            <person name="Henriet S."/>
            <person name="Mungpakdee S."/>
            <person name="Aury J.M."/>
            <person name="Da Silva C."/>
            <person name="Brinkmann H."/>
            <person name="Mikhaleva J."/>
            <person name="Olsen L.C."/>
            <person name="Jubin C."/>
            <person name="Canestro C."/>
            <person name="Bouquet J.M."/>
            <person name="Danks G."/>
            <person name="Poulain J."/>
            <person name="Campsteijn C."/>
            <person name="Adamski M."/>
            <person name="Cross I."/>
            <person name="Yadetie F."/>
            <person name="Muffato M."/>
            <person name="Louis A."/>
            <person name="Butcher S."/>
            <person name="Tsagkogeorga G."/>
            <person name="Konrad A."/>
            <person name="Singh S."/>
            <person name="Jensen M.F."/>
            <person name="Cong E.H."/>
            <person name="Eikeseth-Otteraa H."/>
            <person name="Noel B."/>
            <person name="Anthouard V."/>
            <person name="Porcel B.M."/>
            <person name="Kachouri-Lafond R."/>
            <person name="Nishino A."/>
            <person name="Ugolini M."/>
            <person name="Chourrout P."/>
            <person name="Nishida H."/>
            <person name="Aasland R."/>
            <person name="Huzurbazar S."/>
            <person name="Westhof E."/>
            <person name="Delsuc F."/>
            <person name="Lehrach H."/>
            <person name="Reinhardt R."/>
            <person name="Weissenbach J."/>
            <person name="Roy S.W."/>
            <person name="Artiguenave F."/>
            <person name="Postlethwait J.H."/>
            <person name="Manak J.R."/>
            <person name="Thompson E.M."/>
            <person name="Jaillon O."/>
            <person name="Du Pasquier L."/>
            <person name="Boudinot P."/>
            <person name="Liberles D.A."/>
            <person name="Volff J.N."/>
            <person name="Philippe H."/>
            <person name="Lenhard B."/>
            <person name="Roest Crollius H."/>
            <person name="Wincker P."/>
            <person name="Chourrout D."/>
        </authorList>
    </citation>
    <scope>NUCLEOTIDE SEQUENCE [LARGE SCALE GENOMIC DNA]</scope>
</reference>
<protein>
    <submittedName>
        <fullName evidence="1">Uncharacterized protein</fullName>
    </submittedName>
</protein>
<dbReference type="AlphaFoldDB" id="E4Y3X1"/>
<evidence type="ECO:0000313" key="1">
    <source>
        <dbReference type="EMBL" id="CBY30369.1"/>
    </source>
</evidence>
<dbReference type="EMBL" id="FN654275">
    <property type="protein sequence ID" value="CBY30369.1"/>
    <property type="molecule type" value="Genomic_DNA"/>
</dbReference>
<sequence>MTVQICQEIRLTRFVESFLNFAHFVRADCVHLHPGRSLQRETWLPLRISLGFCIFRFCHQPFLVDISYFAGQIQVHFLGRNGYYAKNHVVHSLPFCLCCCDYHYFRRLWPNYLTMSKSMDLLIKERQSQMFRCQKNRRNSDTFIRTFIFIFTINLLYKEFLCLRTP</sequence>
<proteinExistence type="predicted"/>
<dbReference type="Proteomes" id="UP000011014">
    <property type="component" value="Unassembled WGS sequence"/>
</dbReference>